<keyword evidence="3 10" id="KW-0812">Transmembrane</keyword>
<keyword evidence="2 10" id="KW-1003">Cell membrane</keyword>
<dbReference type="PANTHER" id="PTHR28259">
    <property type="entry name" value="FLUORIDE EXPORT PROTEIN 1-RELATED"/>
    <property type="match status" value="1"/>
</dbReference>
<evidence type="ECO:0000313" key="12">
    <source>
        <dbReference type="Proteomes" id="UP001256827"/>
    </source>
</evidence>
<keyword evidence="10" id="KW-0915">Sodium</keyword>
<dbReference type="PANTHER" id="PTHR28259:SF1">
    <property type="entry name" value="FLUORIDE EXPORT PROTEIN 1-RELATED"/>
    <property type="match status" value="1"/>
</dbReference>
<dbReference type="EMBL" id="CP134050">
    <property type="protein sequence ID" value="WNC12423.1"/>
    <property type="molecule type" value="Genomic_DNA"/>
</dbReference>
<feature type="transmembrane region" description="Helical" evidence="10">
    <location>
        <begin position="98"/>
        <end position="119"/>
    </location>
</feature>
<feature type="binding site" evidence="10">
    <location>
        <position position="76"/>
    </location>
    <ligand>
        <name>Na(+)</name>
        <dbReference type="ChEBI" id="CHEBI:29101"/>
        <note>structural</note>
    </ligand>
</feature>
<evidence type="ECO:0000256" key="9">
    <source>
        <dbReference type="ARBA" id="ARBA00049940"/>
    </source>
</evidence>
<evidence type="ECO:0000256" key="7">
    <source>
        <dbReference type="ARBA" id="ARBA00035120"/>
    </source>
</evidence>
<proteinExistence type="inferred from homology"/>
<comment type="catalytic activity">
    <reaction evidence="8">
        <text>fluoride(in) = fluoride(out)</text>
        <dbReference type="Rhea" id="RHEA:76159"/>
        <dbReference type="ChEBI" id="CHEBI:17051"/>
    </reaction>
    <physiologicalReaction direction="left-to-right" evidence="8">
        <dbReference type="Rhea" id="RHEA:76160"/>
    </physiologicalReaction>
</comment>
<evidence type="ECO:0000256" key="8">
    <source>
        <dbReference type="ARBA" id="ARBA00035585"/>
    </source>
</evidence>
<keyword evidence="10" id="KW-0813">Transport</keyword>
<keyword evidence="4 10" id="KW-1133">Transmembrane helix</keyword>
<feature type="transmembrane region" description="Helical" evidence="10">
    <location>
        <begin position="64"/>
        <end position="86"/>
    </location>
</feature>
<comment type="similarity">
    <text evidence="7 10">Belongs to the fluoride channel Fluc/FEX (TC 1.A.43) family.</text>
</comment>
<sequence length="123" mass="12841">MMMAWIAVAAGGAVGSILRYGLSLAANSPGLPAGTWLANIIGSFLIGMLSVWGKEQGILPPQVYLLFATGVMGGFTTFSTFSLEVISFWGDGQILRGTVYALLSLAAGLLACAAGVWMARHWS</sequence>
<keyword evidence="6 10" id="KW-0407">Ion channel</keyword>
<feature type="transmembrane region" description="Helical" evidence="10">
    <location>
        <begin position="35"/>
        <end position="52"/>
    </location>
</feature>
<reference evidence="11 12" key="1">
    <citation type="submission" date="2023-09" db="EMBL/GenBank/DDBJ databases">
        <title>Complete Genome and Methylome dissection of Bacillus brevis NEB573 original source of BbsI restriction endonuclease.</title>
        <authorList>
            <person name="Fomenkov A."/>
            <person name="Roberts R.D."/>
        </authorList>
    </citation>
    <scope>NUCLEOTIDE SEQUENCE [LARGE SCALE GENOMIC DNA]</scope>
    <source>
        <strain evidence="11 12">NEB573</strain>
    </source>
</reference>
<feature type="binding site" evidence="10">
    <location>
        <position position="73"/>
    </location>
    <ligand>
        <name>Na(+)</name>
        <dbReference type="ChEBI" id="CHEBI:29101"/>
        <note>structural</note>
    </ligand>
</feature>
<evidence type="ECO:0000256" key="4">
    <source>
        <dbReference type="ARBA" id="ARBA00022989"/>
    </source>
</evidence>
<evidence type="ECO:0000256" key="2">
    <source>
        <dbReference type="ARBA" id="ARBA00022475"/>
    </source>
</evidence>
<keyword evidence="5 10" id="KW-0472">Membrane</keyword>
<comment type="activity regulation">
    <text evidence="10">Na(+) is not transported, but it plays an essential structural role and its presence is essential for fluoride channel function.</text>
</comment>
<comment type="subcellular location">
    <subcellularLocation>
        <location evidence="1 10">Cell membrane</location>
        <topology evidence="1 10">Multi-pass membrane protein</topology>
    </subcellularLocation>
</comment>
<dbReference type="Proteomes" id="UP001256827">
    <property type="component" value="Chromosome"/>
</dbReference>
<evidence type="ECO:0000313" key="11">
    <source>
        <dbReference type="EMBL" id="WNC12423.1"/>
    </source>
</evidence>
<evidence type="ECO:0000256" key="3">
    <source>
        <dbReference type="ARBA" id="ARBA00022692"/>
    </source>
</evidence>
<dbReference type="RefSeq" id="WP_310763821.1">
    <property type="nucleotide sequence ID" value="NZ_CP134050.1"/>
</dbReference>
<dbReference type="NCBIfam" id="TIGR00494">
    <property type="entry name" value="crcB"/>
    <property type="match status" value="1"/>
</dbReference>
<protein>
    <recommendedName>
        <fullName evidence="10">Fluoride-specific ion channel FluC</fullName>
    </recommendedName>
</protein>
<dbReference type="HAMAP" id="MF_00454">
    <property type="entry name" value="FluC"/>
    <property type="match status" value="1"/>
</dbReference>
<evidence type="ECO:0000256" key="6">
    <source>
        <dbReference type="ARBA" id="ARBA00023303"/>
    </source>
</evidence>
<evidence type="ECO:0000256" key="5">
    <source>
        <dbReference type="ARBA" id="ARBA00023136"/>
    </source>
</evidence>
<keyword evidence="12" id="KW-1185">Reference proteome</keyword>
<keyword evidence="10" id="KW-0406">Ion transport</keyword>
<dbReference type="Pfam" id="PF02537">
    <property type="entry name" value="CRCB"/>
    <property type="match status" value="1"/>
</dbReference>
<evidence type="ECO:0000256" key="1">
    <source>
        <dbReference type="ARBA" id="ARBA00004651"/>
    </source>
</evidence>
<dbReference type="InterPro" id="IPR003691">
    <property type="entry name" value="FluC"/>
</dbReference>
<comment type="function">
    <text evidence="9 10">Fluoride-specific ion channel. Important for reducing fluoride concentration in the cell, thus reducing its toxicity.</text>
</comment>
<name>A0ABY9SXI3_BREBE</name>
<gene>
    <name evidence="10 11" type="primary">crcB</name>
    <name evidence="10" type="synonym">fluC</name>
    <name evidence="11" type="ORF">RGB73_16950</name>
</gene>
<organism evidence="11 12">
    <name type="scientific">Brevibacillus brevis</name>
    <name type="common">Bacillus brevis</name>
    <dbReference type="NCBI Taxonomy" id="1393"/>
    <lineage>
        <taxon>Bacteria</taxon>
        <taxon>Bacillati</taxon>
        <taxon>Bacillota</taxon>
        <taxon>Bacilli</taxon>
        <taxon>Bacillales</taxon>
        <taxon>Paenibacillaceae</taxon>
        <taxon>Brevibacillus</taxon>
    </lineage>
</organism>
<keyword evidence="10" id="KW-0479">Metal-binding</keyword>
<accession>A0ABY9SXI3</accession>
<evidence type="ECO:0000256" key="10">
    <source>
        <dbReference type="HAMAP-Rule" id="MF_00454"/>
    </source>
</evidence>